<dbReference type="EMBL" id="CP002455">
    <property type="protein sequence ID" value="ADX67302.1"/>
    <property type="molecule type" value="Genomic_DNA"/>
</dbReference>
<evidence type="ECO:0000313" key="13">
    <source>
        <dbReference type="Proteomes" id="UP000008641"/>
    </source>
</evidence>
<keyword evidence="5" id="KW-1003">Cell membrane</keyword>
<keyword evidence="4" id="KW-0813">Transport</keyword>
<evidence type="ECO:0000256" key="10">
    <source>
        <dbReference type="ARBA" id="ARBA00023136"/>
    </source>
</evidence>
<comment type="similarity">
    <text evidence="2">Belongs to the YajC family.</text>
</comment>
<evidence type="ECO:0000256" key="7">
    <source>
        <dbReference type="ARBA" id="ARBA00022927"/>
    </source>
</evidence>
<dbReference type="NCBIfam" id="TIGR00739">
    <property type="entry name" value="yajC"/>
    <property type="match status" value="1"/>
</dbReference>
<evidence type="ECO:0000256" key="11">
    <source>
        <dbReference type="SAM" id="Phobius"/>
    </source>
</evidence>
<dbReference type="GO" id="GO:0015031">
    <property type="term" value="P:protein transport"/>
    <property type="evidence" value="ECO:0007669"/>
    <property type="project" value="UniProtKB-KW"/>
</dbReference>
<keyword evidence="13" id="KW-1185">Reference proteome</keyword>
<protein>
    <recommendedName>
        <fullName evidence="3">Sec translocon accessory complex subunit YajC</fullName>
    </recommendedName>
</protein>
<dbReference type="AlphaFoldDB" id="F0NZP3"/>
<evidence type="ECO:0000256" key="5">
    <source>
        <dbReference type="ARBA" id="ARBA00022475"/>
    </source>
</evidence>
<evidence type="ECO:0000256" key="9">
    <source>
        <dbReference type="ARBA" id="ARBA00023010"/>
    </source>
</evidence>
<organism evidence="12 13">
    <name type="scientific">Weeksella virosa (strain ATCC 43766 / DSM 16922 / JCM 21250 / CCUG 30538 / CDC 9751 / IAM 14551 / NBRC 16016 / NCTC 11634 / CL345/78)</name>
    <dbReference type="NCBI Taxonomy" id="865938"/>
    <lineage>
        <taxon>Bacteria</taxon>
        <taxon>Pseudomonadati</taxon>
        <taxon>Bacteroidota</taxon>
        <taxon>Flavobacteriia</taxon>
        <taxon>Flavobacteriales</taxon>
        <taxon>Weeksellaceae</taxon>
        <taxon>Weeksella</taxon>
    </lineage>
</organism>
<dbReference type="Proteomes" id="UP000008641">
    <property type="component" value="Chromosome"/>
</dbReference>
<evidence type="ECO:0000256" key="6">
    <source>
        <dbReference type="ARBA" id="ARBA00022692"/>
    </source>
</evidence>
<comment type="subcellular location">
    <subcellularLocation>
        <location evidence="1">Cell membrane</location>
        <topology evidence="1">Single-pass membrane protein</topology>
    </subcellularLocation>
</comment>
<reference evidence="13" key="2">
    <citation type="journal article" date="2011" name="Stand. Genomic Sci.">
        <title>Complete genome sequence of Weeksella virosa type strain (9751T).</title>
        <authorList>
            <person name="Lang E."/>
            <person name="Teshima H."/>
            <person name="Lucas S."/>
            <person name="Lapidus A."/>
            <person name="Hammon N."/>
            <person name="Deshpande S."/>
            <person name="Nolan M."/>
            <person name="Cheng J."/>
            <person name="Pitluck S."/>
            <person name="Liolios K."/>
            <person name="Pagani I."/>
            <person name="Mikhailova N."/>
            <person name="Ivanova N."/>
            <person name="Mavromatis K."/>
            <person name="Pati A."/>
            <person name="Tapia R."/>
            <person name="Han C."/>
            <person name="Goodwin L."/>
            <person name="Chen A."/>
            <person name="Palaniappan K."/>
            <person name="Land M."/>
            <person name="Hauser L."/>
            <person name="Chang Y."/>
            <person name="Jeffries C."/>
            <person name="Brambilla E."/>
            <person name="Kopitz M."/>
            <person name="Rohde M."/>
            <person name="Goker M."/>
            <person name="Tindall B."/>
            <person name="Detter J."/>
            <person name="Woyke T."/>
            <person name="Bristow J."/>
            <person name="Eisen J."/>
            <person name="Markowitz V."/>
            <person name="Hugenholtz P."/>
            <person name="Klenk H."/>
            <person name="Kyrpides N."/>
        </authorList>
    </citation>
    <scope>NUCLEOTIDE SEQUENCE [LARGE SCALE GENOMIC DNA]</scope>
    <source>
        <strain evidence="13">ATCC 43766 / DSM 16922 / JCM 21250 / NBRC 16016 / NCTC 11634 / CL345/78</strain>
    </source>
</reference>
<dbReference type="PRINTS" id="PR01853">
    <property type="entry name" value="YAJCTRNLCASE"/>
</dbReference>
<dbReference type="SMART" id="SM01323">
    <property type="entry name" value="YajC"/>
    <property type="match status" value="1"/>
</dbReference>
<dbReference type="PANTHER" id="PTHR33909">
    <property type="entry name" value="SEC TRANSLOCON ACCESSORY COMPLEX SUBUNIT YAJC"/>
    <property type="match status" value="1"/>
</dbReference>
<name>F0NZP3_WEEVC</name>
<feature type="transmembrane region" description="Helical" evidence="11">
    <location>
        <begin position="15"/>
        <end position="33"/>
    </location>
</feature>
<dbReference type="PANTHER" id="PTHR33909:SF1">
    <property type="entry name" value="SEC TRANSLOCON ACCESSORY COMPLEX SUBUNIT YAJC"/>
    <property type="match status" value="1"/>
</dbReference>
<keyword evidence="7" id="KW-0653">Protein transport</keyword>
<accession>F0NZP3</accession>
<dbReference type="RefSeq" id="WP_013597694.1">
    <property type="nucleotide sequence ID" value="NC_015144.1"/>
</dbReference>
<evidence type="ECO:0000313" key="12">
    <source>
        <dbReference type="EMBL" id="ADX67302.1"/>
    </source>
</evidence>
<keyword evidence="6 11" id="KW-0812">Transmembrane</keyword>
<keyword evidence="9" id="KW-0811">Translocation</keyword>
<dbReference type="GO" id="GO:0005886">
    <property type="term" value="C:plasma membrane"/>
    <property type="evidence" value="ECO:0007669"/>
    <property type="project" value="UniProtKB-SubCell"/>
</dbReference>
<gene>
    <name evidence="12" type="ordered locus">Weevi_0583</name>
</gene>
<evidence type="ECO:0000256" key="1">
    <source>
        <dbReference type="ARBA" id="ARBA00004162"/>
    </source>
</evidence>
<dbReference type="eggNOG" id="COG1862">
    <property type="taxonomic scope" value="Bacteria"/>
</dbReference>
<evidence type="ECO:0000256" key="2">
    <source>
        <dbReference type="ARBA" id="ARBA00006742"/>
    </source>
</evidence>
<evidence type="ECO:0000256" key="8">
    <source>
        <dbReference type="ARBA" id="ARBA00022989"/>
    </source>
</evidence>
<proteinExistence type="inferred from homology"/>
<keyword evidence="8 11" id="KW-1133">Transmembrane helix</keyword>
<dbReference type="OrthoDB" id="9800132at2"/>
<sequence>MTSSIFLQAGAEGGGWGTLLLFGGMFIIMYFFMIRPTMQRQKKEKLFQDEVKVGDQVVTTSGIHGRIGQLSDDHFILETGAGKIKMERTAISKELTTARYKTIEK</sequence>
<dbReference type="HOGENOM" id="CLU_116157_5_2_10"/>
<dbReference type="Pfam" id="PF02699">
    <property type="entry name" value="YajC"/>
    <property type="match status" value="1"/>
</dbReference>
<evidence type="ECO:0000256" key="4">
    <source>
        <dbReference type="ARBA" id="ARBA00022448"/>
    </source>
</evidence>
<reference evidence="12 13" key="1">
    <citation type="journal article" date="2011" name="Stand. Genomic Sci.">
        <title>Complete genome sequence of Weeksella virosa type strain (9751).</title>
        <authorList>
            <person name="Lang E."/>
            <person name="Teshima H."/>
            <person name="Lucas S."/>
            <person name="Lapidus A."/>
            <person name="Hammon N."/>
            <person name="Deshpande S."/>
            <person name="Nolan M."/>
            <person name="Cheng J.F."/>
            <person name="Pitluck S."/>
            <person name="Liolios K."/>
            <person name="Pagani I."/>
            <person name="Mikhailova N."/>
            <person name="Ivanova N."/>
            <person name="Mavromatis K."/>
            <person name="Pati A."/>
            <person name="Tapia R."/>
            <person name="Han C."/>
            <person name="Goodwin L."/>
            <person name="Chen A."/>
            <person name="Palaniappan K."/>
            <person name="Land M."/>
            <person name="Hauser L."/>
            <person name="Chang Y.J."/>
            <person name="Jeffries C.D."/>
            <person name="Brambilla E.M."/>
            <person name="Kopitz M."/>
            <person name="Rohde M."/>
            <person name="Goker M."/>
            <person name="Tindall B.J."/>
            <person name="Detter J.C."/>
            <person name="Woyke T."/>
            <person name="Bristow J."/>
            <person name="Eisen J.A."/>
            <person name="Markowitz V."/>
            <person name="Hugenholtz P."/>
            <person name="Klenk H.P."/>
            <person name="Kyrpides N.C."/>
        </authorList>
    </citation>
    <scope>NUCLEOTIDE SEQUENCE [LARGE SCALE GENOMIC DNA]</scope>
    <source>
        <strain evidence="13">ATCC 43766 / DSM 16922 / JCM 21250 / NBRC 16016 / NCTC 11634 / CL345/78</strain>
    </source>
</reference>
<dbReference type="InterPro" id="IPR003849">
    <property type="entry name" value="Preprotein_translocase_YajC"/>
</dbReference>
<dbReference type="KEGG" id="wvi:Weevi_0583"/>
<keyword evidence="10 11" id="KW-0472">Membrane</keyword>
<evidence type="ECO:0000256" key="3">
    <source>
        <dbReference type="ARBA" id="ARBA00014962"/>
    </source>
</evidence>
<dbReference type="STRING" id="865938.Weevi_0583"/>